<keyword evidence="3" id="KW-0238">DNA-binding</keyword>
<proteinExistence type="predicted"/>
<dbReference type="GO" id="GO:0010597">
    <property type="term" value="P:green leaf volatile biosynthetic process"/>
    <property type="evidence" value="ECO:0007669"/>
    <property type="project" value="UniProtKB-ARBA"/>
</dbReference>
<dbReference type="Pfam" id="PF00249">
    <property type="entry name" value="Myb_DNA-binding"/>
    <property type="match status" value="1"/>
</dbReference>
<dbReference type="InterPro" id="IPR052245">
    <property type="entry name" value="Plant_Stress_Dev_TF"/>
</dbReference>
<dbReference type="Gramene" id="PHT71871">
    <property type="protein sequence ID" value="PHT71871"/>
    <property type="gene ID" value="T459_22656"/>
</dbReference>
<feature type="domain" description="SANT" evidence="7">
    <location>
        <begin position="118"/>
        <end position="171"/>
    </location>
</feature>
<evidence type="ECO:0000259" key="6">
    <source>
        <dbReference type="PROSITE" id="PS50090"/>
    </source>
</evidence>
<evidence type="ECO:0000256" key="4">
    <source>
        <dbReference type="ARBA" id="ARBA00023163"/>
    </source>
</evidence>
<dbReference type="EMBL" id="AYRZ02000009">
    <property type="protein sequence ID" value="PHT71871.1"/>
    <property type="molecule type" value="Genomic_DNA"/>
</dbReference>
<dbReference type="PROSITE" id="PS50090">
    <property type="entry name" value="MYB_LIKE"/>
    <property type="match status" value="1"/>
</dbReference>
<dbReference type="Proteomes" id="UP000222542">
    <property type="component" value="Unassembled WGS sequence"/>
</dbReference>
<protein>
    <recommendedName>
        <fullName evidence="11">Transcription factor DIVARICATA-like</fullName>
    </recommendedName>
</protein>
<dbReference type="InterPro" id="IPR009057">
    <property type="entry name" value="Homeodomain-like_sf"/>
</dbReference>
<evidence type="ECO:0000313" key="9">
    <source>
        <dbReference type="EMBL" id="PHT71871.1"/>
    </source>
</evidence>
<dbReference type="FunFam" id="1.10.10.60:FF:000009">
    <property type="entry name" value="transcription factor MYB1R1"/>
    <property type="match status" value="1"/>
</dbReference>
<evidence type="ECO:0000256" key="2">
    <source>
        <dbReference type="ARBA" id="ARBA00023015"/>
    </source>
</evidence>
<dbReference type="InterPro" id="IPR017884">
    <property type="entry name" value="SANT_dom"/>
</dbReference>
<dbReference type="PANTHER" id="PTHR44191">
    <property type="entry name" value="TRANSCRIPTION FACTOR KUA1"/>
    <property type="match status" value="1"/>
</dbReference>
<dbReference type="CDD" id="cd00167">
    <property type="entry name" value="SANT"/>
    <property type="match status" value="2"/>
</dbReference>
<keyword evidence="2" id="KW-0805">Transcription regulation</keyword>
<accession>A0A2G2YQI1</accession>
<evidence type="ECO:0000256" key="3">
    <source>
        <dbReference type="ARBA" id="ARBA00023125"/>
    </source>
</evidence>
<evidence type="ECO:0000259" key="8">
    <source>
        <dbReference type="PROSITE" id="PS51294"/>
    </source>
</evidence>
<reference evidence="9 10" key="1">
    <citation type="journal article" date="2014" name="Nat. Genet.">
        <title>Genome sequence of the hot pepper provides insights into the evolution of pungency in Capsicum species.</title>
        <authorList>
            <person name="Kim S."/>
            <person name="Park M."/>
            <person name="Yeom S.I."/>
            <person name="Kim Y.M."/>
            <person name="Lee J.M."/>
            <person name="Lee H.A."/>
            <person name="Seo E."/>
            <person name="Choi J."/>
            <person name="Cheong K."/>
            <person name="Kim K.T."/>
            <person name="Jung K."/>
            <person name="Lee G.W."/>
            <person name="Oh S.K."/>
            <person name="Bae C."/>
            <person name="Kim S.B."/>
            <person name="Lee H.Y."/>
            <person name="Kim S.Y."/>
            <person name="Kim M.S."/>
            <person name="Kang B.C."/>
            <person name="Jo Y.D."/>
            <person name="Yang H.B."/>
            <person name="Jeong H.J."/>
            <person name="Kang W.H."/>
            <person name="Kwon J.K."/>
            <person name="Shin C."/>
            <person name="Lim J.Y."/>
            <person name="Park J.H."/>
            <person name="Huh J.H."/>
            <person name="Kim J.S."/>
            <person name="Kim B.D."/>
            <person name="Cohen O."/>
            <person name="Paran I."/>
            <person name="Suh M.C."/>
            <person name="Lee S.B."/>
            <person name="Kim Y.K."/>
            <person name="Shin Y."/>
            <person name="Noh S.J."/>
            <person name="Park J."/>
            <person name="Seo Y.S."/>
            <person name="Kwon S.Y."/>
            <person name="Kim H.A."/>
            <person name="Park J.M."/>
            <person name="Kim H.J."/>
            <person name="Choi S.B."/>
            <person name="Bosland P.W."/>
            <person name="Reeves G."/>
            <person name="Jo S.H."/>
            <person name="Lee B.W."/>
            <person name="Cho H.T."/>
            <person name="Choi H.S."/>
            <person name="Lee M.S."/>
            <person name="Yu Y."/>
            <person name="Do Choi Y."/>
            <person name="Park B.S."/>
            <person name="van Deynze A."/>
            <person name="Ashrafi H."/>
            <person name="Hill T."/>
            <person name="Kim W.T."/>
            <person name="Pai H.S."/>
            <person name="Ahn H.K."/>
            <person name="Yeam I."/>
            <person name="Giovannoni J.J."/>
            <person name="Rose J.K."/>
            <person name="Sorensen I."/>
            <person name="Lee S.J."/>
            <person name="Kim R.W."/>
            <person name="Choi I.Y."/>
            <person name="Choi B.S."/>
            <person name="Lim J.S."/>
            <person name="Lee Y.H."/>
            <person name="Choi D."/>
        </authorList>
    </citation>
    <scope>NUCLEOTIDE SEQUENCE [LARGE SCALE GENOMIC DNA]</scope>
    <source>
        <strain evidence="10">cv. CM334</strain>
    </source>
</reference>
<dbReference type="GO" id="GO:0006355">
    <property type="term" value="P:regulation of DNA-templated transcription"/>
    <property type="evidence" value="ECO:0007669"/>
    <property type="project" value="UniProtKB-ARBA"/>
</dbReference>
<organism evidence="9 10">
    <name type="scientific">Capsicum annuum</name>
    <name type="common">Capsicum pepper</name>
    <dbReference type="NCBI Taxonomy" id="4072"/>
    <lineage>
        <taxon>Eukaryota</taxon>
        <taxon>Viridiplantae</taxon>
        <taxon>Streptophyta</taxon>
        <taxon>Embryophyta</taxon>
        <taxon>Tracheophyta</taxon>
        <taxon>Spermatophyta</taxon>
        <taxon>Magnoliopsida</taxon>
        <taxon>eudicotyledons</taxon>
        <taxon>Gunneridae</taxon>
        <taxon>Pentapetalae</taxon>
        <taxon>asterids</taxon>
        <taxon>lamiids</taxon>
        <taxon>Solanales</taxon>
        <taxon>Solanaceae</taxon>
        <taxon>Solanoideae</taxon>
        <taxon>Capsiceae</taxon>
        <taxon>Capsicum</taxon>
    </lineage>
</organism>
<evidence type="ECO:0000313" key="10">
    <source>
        <dbReference type="Proteomes" id="UP000222542"/>
    </source>
</evidence>
<dbReference type="STRING" id="4072.A0A2G2YQI1"/>
<dbReference type="GO" id="GO:0005634">
    <property type="term" value="C:nucleus"/>
    <property type="evidence" value="ECO:0007669"/>
    <property type="project" value="UniProtKB-SubCell"/>
</dbReference>
<reference evidence="9 10" key="2">
    <citation type="journal article" date="2017" name="Genome Biol.">
        <title>New reference genome sequences of hot pepper reveal the massive evolution of plant disease-resistance genes by retroduplication.</title>
        <authorList>
            <person name="Kim S."/>
            <person name="Park J."/>
            <person name="Yeom S.I."/>
            <person name="Kim Y.M."/>
            <person name="Seo E."/>
            <person name="Kim K.T."/>
            <person name="Kim M.S."/>
            <person name="Lee J.M."/>
            <person name="Cheong K."/>
            <person name="Shin H.S."/>
            <person name="Kim S.B."/>
            <person name="Han K."/>
            <person name="Lee J."/>
            <person name="Park M."/>
            <person name="Lee H.A."/>
            <person name="Lee H.Y."/>
            <person name="Lee Y."/>
            <person name="Oh S."/>
            <person name="Lee J.H."/>
            <person name="Choi E."/>
            <person name="Choi E."/>
            <person name="Lee S.E."/>
            <person name="Jeon J."/>
            <person name="Kim H."/>
            <person name="Choi G."/>
            <person name="Song H."/>
            <person name="Lee J."/>
            <person name="Lee S.C."/>
            <person name="Kwon J.K."/>
            <person name="Lee H.Y."/>
            <person name="Koo N."/>
            <person name="Hong Y."/>
            <person name="Kim R.W."/>
            <person name="Kang W.H."/>
            <person name="Huh J.H."/>
            <person name="Kang B.C."/>
            <person name="Yang T.J."/>
            <person name="Lee Y.H."/>
            <person name="Bennetzen J.L."/>
            <person name="Choi D."/>
        </authorList>
    </citation>
    <scope>NUCLEOTIDE SEQUENCE [LARGE SCALE GENOMIC DNA]</scope>
    <source>
        <strain evidence="10">cv. CM334</strain>
    </source>
</reference>
<gene>
    <name evidence="9" type="ORF">T459_22656</name>
</gene>
<dbReference type="GO" id="GO:0000976">
    <property type="term" value="F:transcription cis-regulatory region binding"/>
    <property type="evidence" value="ECO:0007669"/>
    <property type="project" value="UniProtKB-ARBA"/>
</dbReference>
<dbReference type="NCBIfam" id="TIGR01557">
    <property type="entry name" value="myb_SHAQKYF"/>
    <property type="match status" value="1"/>
</dbReference>
<evidence type="ECO:0000256" key="1">
    <source>
        <dbReference type="ARBA" id="ARBA00004123"/>
    </source>
</evidence>
<dbReference type="PROSITE" id="PS51293">
    <property type="entry name" value="SANT"/>
    <property type="match status" value="1"/>
</dbReference>
<feature type="domain" description="HTH myb-type" evidence="8">
    <location>
        <begin position="119"/>
        <end position="171"/>
    </location>
</feature>
<dbReference type="Gene3D" id="1.10.10.60">
    <property type="entry name" value="Homeodomain-like"/>
    <property type="match status" value="2"/>
</dbReference>
<evidence type="ECO:0008006" key="11">
    <source>
        <dbReference type="Google" id="ProtNLM"/>
    </source>
</evidence>
<comment type="caution">
    <text evidence="9">The sequence shown here is derived from an EMBL/GenBank/DDBJ whole genome shotgun (WGS) entry which is preliminary data.</text>
</comment>
<dbReference type="InterPro" id="IPR017930">
    <property type="entry name" value="Myb_dom"/>
</dbReference>
<dbReference type="PANTHER" id="PTHR44191:SF35">
    <property type="entry name" value="I-BOX BINDING FACTOR"/>
    <property type="match status" value="1"/>
</dbReference>
<dbReference type="OMA" id="MCHRERT"/>
<keyword evidence="5" id="KW-0539">Nucleus</keyword>
<comment type="subcellular location">
    <subcellularLocation>
        <location evidence="1">Nucleus</location>
    </subcellularLocation>
</comment>
<dbReference type="GO" id="GO:0009751">
    <property type="term" value="P:response to salicylic acid"/>
    <property type="evidence" value="ECO:0000318"/>
    <property type="project" value="GO_Central"/>
</dbReference>
<evidence type="ECO:0000259" key="7">
    <source>
        <dbReference type="PROSITE" id="PS51293"/>
    </source>
</evidence>
<feature type="domain" description="Myb-like" evidence="6">
    <location>
        <begin position="115"/>
        <end position="167"/>
    </location>
</feature>
<dbReference type="InterPro" id="IPR006447">
    <property type="entry name" value="Myb_dom_plants"/>
</dbReference>
<sequence>MNLIRFLNPLQELSLFMLEPFLVYQKEMRTDRTCNSSFWTKEEDKIFEITLAIYFKDNNLLRRMEEELPGKSGDDIINYYNILLEDVEAIDSGRVPIPNYPELQSISNQNSEADVERQRGASWTELEHRSFLRGLDKYGRGDWKSISRYCVITRTPMQVASHSQKYFKHLKAVPKKNRRASILDITSADAEAAGTSQAMPSTNNESIFPRQSTNAEQIIAVAGGVA</sequence>
<keyword evidence="10" id="KW-1185">Reference proteome</keyword>
<dbReference type="InterPro" id="IPR001005">
    <property type="entry name" value="SANT/Myb"/>
</dbReference>
<evidence type="ECO:0000256" key="5">
    <source>
        <dbReference type="ARBA" id="ARBA00023242"/>
    </source>
</evidence>
<dbReference type="SUPFAM" id="SSF46689">
    <property type="entry name" value="Homeodomain-like"/>
    <property type="match status" value="2"/>
</dbReference>
<dbReference type="SMART" id="SM00717">
    <property type="entry name" value="SANT"/>
    <property type="match status" value="2"/>
</dbReference>
<name>A0A2G2YQI1_CAPAN</name>
<dbReference type="PROSITE" id="PS51294">
    <property type="entry name" value="HTH_MYB"/>
    <property type="match status" value="1"/>
</dbReference>
<dbReference type="AlphaFoldDB" id="A0A2G2YQI1"/>
<dbReference type="GO" id="GO:0009739">
    <property type="term" value="P:response to gibberellin"/>
    <property type="evidence" value="ECO:0000318"/>
    <property type="project" value="GO_Central"/>
</dbReference>
<keyword evidence="4" id="KW-0804">Transcription</keyword>